<accession>A0A291QKB3</accession>
<gene>
    <name evidence="2" type="ORF">KY5_7123c</name>
</gene>
<organism evidence="2 3">
    <name type="scientific">Streptomyces formicae</name>
    <dbReference type="NCBI Taxonomy" id="1616117"/>
    <lineage>
        <taxon>Bacteria</taxon>
        <taxon>Bacillati</taxon>
        <taxon>Actinomycetota</taxon>
        <taxon>Actinomycetes</taxon>
        <taxon>Kitasatosporales</taxon>
        <taxon>Streptomycetaceae</taxon>
        <taxon>Streptomyces</taxon>
    </lineage>
</organism>
<name>A0A291QKB3_9ACTN</name>
<protein>
    <submittedName>
        <fullName evidence="2">Uncharacterized protein</fullName>
    </submittedName>
</protein>
<evidence type="ECO:0000313" key="3">
    <source>
        <dbReference type="Proteomes" id="UP000221011"/>
    </source>
</evidence>
<evidence type="ECO:0000256" key="1">
    <source>
        <dbReference type="SAM" id="MobiDB-lite"/>
    </source>
</evidence>
<proteinExistence type="predicted"/>
<feature type="region of interest" description="Disordered" evidence="1">
    <location>
        <begin position="32"/>
        <end position="56"/>
    </location>
</feature>
<reference evidence="2 3" key="1">
    <citation type="submission" date="2017-08" db="EMBL/GenBank/DDBJ databases">
        <title>Complete Genome Sequence of Streptomyces formicae KY5, the formicamycin producer.</title>
        <authorList>
            <person name="Holmes N.A."/>
            <person name="Devine R."/>
            <person name="Qin Z."/>
            <person name="Seipke R.F."/>
            <person name="Wilkinson B."/>
            <person name="Hutchings M.I."/>
        </authorList>
    </citation>
    <scope>NUCLEOTIDE SEQUENCE [LARGE SCALE GENOMIC DNA]</scope>
    <source>
        <strain evidence="2 3">KY5</strain>
    </source>
</reference>
<sequence length="179" mass="18935">MGRPRPFWQIATAVIGALGAVAAAVIGVKLSDSGGGPGPTAAPPTTSPEHRAKPAQPWKPGNEFFLNVPAQPYDLDSPWAHADARVSGSDVQVVGSDRDTLAVMNGATMAVITASGKPTVEECRKRVSDTEMRTATIEIGQSYCFRTTEDNTVVMQVKRLQNDANGVRQVVVENSFADG</sequence>
<evidence type="ECO:0000313" key="2">
    <source>
        <dbReference type="EMBL" id="ATL32141.1"/>
    </source>
</evidence>
<dbReference type="RefSeq" id="WP_098246147.1">
    <property type="nucleotide sequence ID" value="NZ_CP022685.1"/>
</dbReference>
<dbReference type="AlphaFoldDB" id="A0A291QKB3"/>
<dbReference type="Proteomes" id="UP000221011">
    <property type="component" value="Chromosome"/>
</dbReference>
<dbReference type="EMBL" id="CP022685">
    <property type="protein sequence ID" value="ATL32141.1"/>
    <property type="molecule type" value="Genomic_DNA"/>
</dbReference>
<keyword evidence="3" id="KW-1185">Reference proteome</keyword>
<dbReference type="KEGG" id="sfk:KY5_7123c"/>